<feature type="transmembrane region" description="Helical" evidence="1">
    <location>
        <begin position="146"/>
        <end position="169"/>
    </location>
</feature>
<reference evidence="3 4" key="1">
    <citation type="submission" date="2017-03" db="EMBL/GenBank/DDBJ databases">
        <title>An alternative strategy for trypanosome survival in the mammalian bloodstream revealed through genome and transcriptome analysis of the ubiquitous bovine parasite Trypanosoma (Megatrypanum) theileri.</title>
        <authorList>
            <person name="Kelly S."/>
            <person name="Ivens A."/>
            <person name="Mott A."/>
            <person name="O'Neill E."/>
            <person name="Emms D."/>
            <person name="Macleod O."/>
            <person name="Voorheis P."/>
            <person name="Matthews J."/>
            <person name="Matthews K."/>
            <person name="Carrington M."/>
        </authorList>
    </citation>
    <scope>NUCLEOTIDE SEQUENCE [LARGE SCALE GENOMIC DNA]</scope>
    <source>
        <strain evidence="3">Edinburgh</strain>
    </source>
</reference>
<sequence length="177" mass="19792">VFATNLPHWADEKTESETVRKFHASLKDEKKRTPLSLRAFAMMELIKVVLSWVDVINDRSIFQFFYTNIVVTVDDMVYGSFADEIECAVLGITSSKYCTLNYGATHISVWSMSRALNPTVAELFPPVTASMLYVEPSNDGFTLPQLMGVIIGALALLLLLVGVLVLLLCRRRSARDN</sequence>
<keyword evidence="1" id="KW-0812">Transmembrane</keyword>
<name>A0A1X0NFN4_9TRYP</name>
<dbReference type="RefSeq" id="XP_028877591.1">
    <property type="nucleotide sequence ID" value="XM_029031107.1"/>
</dbReference>
<evidence type="ECO:0000259" key="2">
    <source>
        <dbReference type="Pfam" id="PF25493"/>
    </source>
</evidence>
<accession>A0A1X0NFN4</accession>
<dbReference type="Proteomes" id="UP000192257">
    <property type="component" value="Unassembled WGS sequence"/>
</dbReference>
<feature type="domain" description="Receptor-type adenylate cyclase GRESAG 4.1/3 periplasmic binding protein-like" evidence="2">
    <location>
        <begin position="1"/>
        <end position="133"/>
    </location>
</feature>
<dbReference type="Pfam" id="PF25493">
    <property type="entry name" value="Peripla_BP_A-cyclase"/>
    <property type="match status" value="1"/>
</dbReference>
<keyword evidence="1" id="KW-0472">Membrane</keyword>
<feature type="non-terminal residue" evidence="3">
    <location>
        <position position="177"/>
    </location>
</feature>
<protein>
    <submittedName>
        <fullName evidence="3">Putative receptor-type adenylate cyclase</fullName>
    </submittedName>
</protein>
<dbReference type="AlphaFoldDB" id="A0A1X0NFN4"/>
<evidence type="ECO:0000313" key="3">
    <source>
        <dbReference type="EMBL" id="ORC83525.1"/>
    </source>
</evidence>
<dbReference type="InterPro" id="IPR057398">
    <property type="entry name" value="GRESAG4.1/3_peripasmic_2"/>
</dbReference>
<dbReference type="OrthoDB" id="262653at2759"/>
<evidence type="ECO:0000313" key="4">
    <source>
        <dbReference type="Proteomes" id="UP000192257"/>
    </source>
</evidence>
<dbReference type="EMBL" id="NBCO01000066">
    <property type="protein sequence ID" value="ORC83525.1"/>
    <property type="molecule type" value="Genomic_DNA"/>
</dbReference>
<comment type="caution">
    <text evidence="3">The sequence shown here is derived from an EMBL/GenBank/DDBJ whole genome shotgun (WGS) entry which is preliminary data.</text>
</comment>
<evidence type="ECO:0000256" key="1">
    <source>
        <dbReference type="SAM" id="Phobius"/>
    </source>
</evidence>
<dbReference type="VEuPathDB" id="TriTrypDB:TM35_000661040"/>
<dbReference type="GeneID" id="39990887"/>
<feature type="non-terminal residue" evidence="3">
    <location>
        <position position="1"/>
    </location>
</feature>
<gene>
    <name evidence="3" type="ORF">TM35_000661040</name>
</gene>
<keyword evidence="4" id="KW-1185">Reference proteome</keyword>
<keyword evidence="1" id="KW-1133">Transmembrane helix</keyword>
<organism evidence="3 4">
    <name type="scientific">Trypanosoma theileri</name>
    <dbReference type="NCBI Taxonomy" id="67003"/>
    <lineage>
        <taxon>Eukaryota</taxon>
        <taxon>Discoba</taxon>
        <taxon>Euglenozoa</taxon>
        <taxon>Kinetoplastea</taxon>
        <taxon>Metakinetoplastina</taxon>
        <taxon>Trypanosomatida</taxon>
        <taxon>Trypanosomatidae</taxon>
        <taxon>Trypanosoma</taxon>
    </lineage>
</organism>
<keyword evidence="3" id="KW-0675">Receptor</keyword>
<proteinExistence type="predicted"/>